<gene>
    <name evidence="2" type="ORF">SEV965_LOCUS10776</name>
</gene>
<accession>A0A814GUD0</accession>
<name>A0A814GUD0_9BILA</name>
<comment type="caution">
    <text evidence="2">The sequence shown here is derived from an EMBL/GenBank/DDBJ whole genome shotgun (WGS) entry which is preliminary data.</text>
</comment>
<evidence type="ECO:0000313" key="2">
    <source>
        <dbReference type="EMBL" id="CAF1000847.1"/>
    </source>
</evidence>
<dbReference type="EMBL" id="CAJNOU010000449">
    <property type="protein sequence ID" value="CAF1000847.1"/>
    <property type="molecule type" value="Genomic_DNA"/>
</dbReference>
<protein>
    <submittedName>
        <fullName evidence="2">Uncharacterized protein</fullName>
    </submittedName>
</protein>
<evidence type="ECO:0000313" key="3">
    <source>
        <dbReference type="Proteomes" id="UP000663889"/>
    </source>
</evidence>
<evidence type="ECO:0000256" key="1">
    <source>
        <dbReference type="SAM" id="MobiDB-lite"/>
    </source>
</evidence>
<feature type="region of interest" description="Disordered" evidence="1">
    <location>
        <begin position="134"/>
        <end position="156"/>
    </location>
</feature>
<sequence length="622" mass="71699">MDSVCVVKFSGNEVSFVPASCIHSAENAKMKVNGDYLFVDKNNRHWHLRGTFEECKEYSEGNTSLTVDKSTWLPTIVSESNTNNKVTECTIFKQEKRKNESKEPEFTGKQMKTNSSIAIIKKSTQIDKATQNNQQNAFDNQKRQSNENNTNDEPESFVSTMESLIVVDLSNNDSFDNNMSSKCSADLNQSQQHTKLTGVDRQENDTISNDNIESDDELILPRHIQLELKKSDDELILPRHIQLELKSNRKRILNLENQLKELKHTSIPFPTTEKSYYLRRLLAVVDMHDELAQTRTINYGQLLGLTNFELLEATGNGRLPWKKIVVNLIQACFKNVDLQYENYTSLRTRNKDLIDNISAYVKTVCSTAMFTNTEFSSCISGPCPLTKLKYYSFGESIPFDSLHTLYLGVFKKFCLLTFSKSKTGRRQKWSLYNKINSIDQGLSSVKIPTTTSRRFRTIKHIARFKANEFRSLMHHDSTVLIQAILPKHRRHFALLLGAVNIASKDVIDNYDIILVKGLLHQYVKDWQKIFDLHHMSSNIHSLLHIHESTQYLGPLYMYSTFNFEGIGHDLVCMIHGMTHYGPQLISNLQYYRQAIIDVCKRDYPEKLFYFNESILSRKLVSK</sequence>
<dbReference type="AlphaFoldDB" id="A0A814GUD0"/>
<dbReference type="Proteomes" id="UP000663889">
    <property type="component" value="Unassembled WGS sequence"/>
</dbReference>
<dbReference type="PANTHER" id="PTHR46579:SF1">
    <property type="entry name" value="F5_8 TYPE C DOMAIN-CONTAINING PROTEIN"/>
    <property type="match status" value="1"/>
</dbReference>
<dbReference type="PANTHER" id="PTHR46579">
    <property type="entry name" value="F5/8 TYPE C DOMAIN-CONTAINING PROTEIN-RELATED"/>
    <property type="match status" value="1"/>
</dbReference>
<proteinExistence type="predicted"/>
<reference evidence="2" key="1">
    <citation type="submission" date="2021-02" db="EMBL/GenBank/DDBJ databases">
        <authorList>
            <person name="Nowell W R."/>
        </authorList>
    </citation>
    <scope>NUCLEOTIDE SEQUENCE</scope>
</reference>
<organism evidence="2 3">
    <name type="scientific">Rotaria sordida</name>
    <dbReference type="NCBI Taxonomy" id="392033"/>
    <lineage>
        <taxon>Eukaryota</taxon>
        <taxon>Metazoa</taxon>
        <taxon>Spiralia</taxon>
        <taxon>Gnathifera</taxon>
        <taxon>Rotifera</taxon>
        <taxon>Eurotatoria</taxon>
        <taxon>Bdelloidea</taxon>
        <taxon>Philodinida</taxon>
        <taxon>Philodinidae</taxon>
        <taxon>Rotaria</taxon>
    </lineage>
</organism>